<organism evidence="1 2">
    <name type="scientific">Paenibacillus marchantiophytorum</name>
    <dbReference type="NCBI Taxonomy" id="1619310"/>
    <lineage>
        <taxon>Bacteria</taxon>
        <taxon>Bacillati</taxon>
        <taxon>Bacillota</taxon>
        <taxon>Bacilli</taxon>
        <taxon>Bacillales</taxon>
        <taxon>Paenibacillaceae</taxon>
        <taxon>Paenibacillus</taxon>
    </lineage>
</organism>
<proteinExistence type="predicted"/>
<sequence length="235" mass="27205">MMNWHEIFSLEELIYHNPLADANDVRDFKMEGEAVVSFPLNRMRMQNKLDPKLGQKSNFVYWCSDEFPDNIAIAWDFWPIREPGLCILFFAARGIHGEDLFDSRLSARTGVYDQYHHGDIDAFHVSYFRRKEEEERNFHTCNLRKSYGFHLVSQGGDPIPSVGDARGPYRMKLFKWGREILFAVNDMTIFHWVDDGKSFGKPLGGGKIGFRQMAPLIAEYANLEVYAITKTAHSL</sequence>
<dbReference type="SUPFAM" id="SSF49899">
    <property type="entry name" value="Concanavalin A-like lectins/glucanases"/>
    <property type="match status" value="1"/>
</dbReference>
<evidence type="ECO:0008006" key="3">
    <source>
        <dbReference type="Google" id="ProtNLM"/>
    </source>
</evidence>
<dbReference type="Proteomes" id="UP000615455">
    <property type="component" value="Unassembled WGS sequence"/>
</dbReference>
<name>A0ABQ2BT13_9BACL</name>
<gene>
    <name evidence="1" type="primary">yesU</name>
    <name evidence="1" type="ORF">GCM10008018_19780</name>
</gene>
<comment type="caution">
    <text evidence="1">The sequence shown here is derived from an EMBL/GenBank/DDBJ whole genome shotgun (WGS) entry which is preliminary data.</text>
</comment>
<dbReference type="InterPro" id="IPR013320">
    <property type="entry name" value="ConA-like_dom_sf"/>
</dbReference>
<dbReference type="InterPro" id="IPR015305">
    <property type="entry name" value="DUF1961"/>
</dbReference>
<protein>
    <recommendedName>
        <fullName evidence="3">DUF1961 family protein</fullName>
    </recommendedName>
</protein>
<keyword evidence="2" id="KW-1185">Reference proteome</keyword>
<reference evidence="2" key="1">
    <citation type="journal article" date="2019" name="Int. J. Syst. Evol. Microbiol.">
        <title>The Global Catalogue of Microorganisms (GCM) 10K type strain sequencing project: providing services to taxonomists for standard genome sequencing and annotation.</title>
        <authorList>
            <consortium name="The Broad Institute Genomics Platform"/>
            <consortium name="The Broad Institute Genome Sequencing Center for Infectious Disease"/>
            <person name="Wu L."/>
            <person name="Ma J."/>
        </authorList>
    </citation>
    <scope>NUCLEOTIDE SEQUENCE [LARGE SCALE GENOMIC DNA]</scope>
    <source>
        <strain evidence="2">CGMCC 1.15043</strain>
    </source>
</reference>
<dbReference type="EMBL" id="BMHE01000007">
    <property type="protein sequence ID" value="GGI46962.1"/>
    <property type="molecule type" value="Genomic_DNA"/>
</dbReference>
<dbReference type="Gene3D" id="2.60.120.200">
    <property type="match status" value="1"/>
</dbReference>
<dbReference type="Pfam" id="PF09224">
    <property type="entry name" value="DUF1961"/>
    <property type="match status" value="1"/>
</dbReference>
<accession>A0ABQ2BT13</accession>
<evidence type="ECO:0000313" key="2">
    <source>
        <dbReference type="Proteomes" id="UP000615455"/>
    </source>
</evidence>
<evidence type="ECO:0000313" key="1">
    <source>
        <dbReference type="EMBL" id="GGI46962.1"/>
    </source>
</evidence>